<dbReference type="InterPro" id="IPR036691">
    <property type="entry name" value="Endo/exonu/phosph_ase_sf"/>
</dbReference>
<accession>A0AAV2CAG7</accession>
<dbReference type="EMBL" id="OZ034813">
    <property type="protein sequence ID" value="CAL1353254.1"/>
    <property type="molecule type" value="Genomic_DNA"/>
</dbReference>
<gene>
    <name evidence="2" type="ORF">LTRI10_LOCUS1169</name>
</gene>
<dbReference type="Proteomes" id="UP001497516">
    <property type="component" value="Chromosome 1"/>
</dbReference>
<evidence type="ECO:0000256" key="1">
    <source>
        <dbReference type="SAM" id="MobiDB-lite"/>
    </source>
</evidence>
<reference evidence="2 3" key="1">
    <citation type="submission" date="2024-04" db="EMBL/GenBank/DDBJ databases">
        <authorList>
            <person name="Fracassetti M."/>
        </authorList>
    </citation>
    <scope>NUCLEOTIDE SEQUENCE [LARGE SCALE GENOMIC DNA]</scope>
</reference>
<feature type="region of interest" description="Disordered" evidence="1">
    <location>
        <begin position="1"/>
        <end position="30"/>
    </location>
</feature>
<evidence type="ECO:0000313" key="2">
    <source>
        <dbReference type="EMBL" id="CAL1353254.1"/>
    </source>
</evidence>
<evidence type="ECO:0000313" key="3">
    <source>
        <dbReference type="Proteomes" id="UP001497516"/>
    </source>
</evidence>
<feature type="compositionally biased region" description="Basic and acidic residues" evidence="1">
    <location>
        <begin position="1"/>
        <end position="14"/>
    </location>
</feature>
<name>A0AAV2CAG7_9ROSI</name>
<dbReference type="AlphaFoldDB" id="A0AAV2CAG7"/>
<protein>
    <submittedName>
        <fullName evidence="2">Uncharacterized protein</fullName>
    </submittedName>
</protein>
<dbReference type="Gene3D" id="3.60.10.10">
    <property type="entry name" value="Endonuclease/exonuclease/phosphatase"/>
    <property type="match status" value="1"/>
</dbReference>
<keyword evidence="3" id="KW-1185">Reference proteome</keyword>
<proteinExistence type="predicted"/>
<dbReference type="SUPFAM" id="SSF56219">
    <property type="entry name" value="DNase I-like"/>
    <property type="match status" value="1"/>
</dbReference>
<organism evidence="2 3">
    <name type="scientific">Linum trigynum</name>
    <dbReference type="NCBI Taxonomy" id="586398"/>
    <lineage>
        <taxon>Eukaryota</taxon>
        <taxon>Viridiplantae</taxon>
        <taxon>Streptophyta</taxon>
        <taxon>Embryophyta</taxon>
        <taxon>Tracheophyta</taxon>
        <taxon>Spermatophyta</taxon>
        <taxon>Magnoliopsida</taxon>
        <taxon>eudicotyledons</taxon>
        <taxon>Gunneridae</taxon>
        <taxon>Pentapetalae</taxon>
        <taxon>rosids</taxon>
        <taxon>fabids</taxon>
        <taxon>Malpighiales</taxon>
        <taxon>Linaceae</taxon>
        <taxon>Linum</taxon>
    </lineage>
</organism>
<sequence>METRQLSDENEATRNELGFKNGKSWPTDVSNGGKAGGLSSWWTDEVRVLVMTRSQHHIDAKVVHTLAGEWRFTGLYGWPEGSEKECTWQLLRQLAAQWGGAWLCGGDLNQVLSDSENKGGNPPVEAEIQEFADCLVDVGLQDLGFTGYSIPGRIGGCKVVTLRNVWIDFLLMRGGVKVGLKHESLISIAPYPIIVQFCVRRWGRRTSKLNGVGHFVLNRTG</sequence>